<evidence type="ECO:0000313" key="4">
    <source>
        <dbReference type="Proteomes" id="UP001142610"/>
    </source>
</evidence>
<dbReference type="EMBL" id="JANIBC010000019">
    <property type="protein sequence ID" value="MCQ8186484.1"/>
    <property type="molecule type" value="Genomic_DNA"/>
</dbReference>
<dbReference type="AlphaFoldDB" id="A0A9X2LB67"/>
<comment type="caution">
    <text evidence="3">The sequence shown here is derived from an EMBL/GenBank/DDBJ whole genome shotgun (WGS) entry which is preliminary data.</text>
</comment>
<dbReference type="InterPro" id="IPR014755">
    <property type="entry name" value="Cu-Rt/internalin_Ig-like"/>
</dbReference>
<dbReference type="RefSeq" id="WP_256620409.1">
    <property type="nucleotide sequence ID" value="NZ_JANIBC010000019.1"/>
</dbReference>
<reference evidence="3" key="1">
    <citation type="submission" date="2022-07" db="EMBL/GenBank/DDBJ databases">
        <title>Parvularcula maris sp. nov., an algicidal bacterium isolated from seawater.</title>
        <authorList>
            <person name="Li F."/>
        </authorList>
    </citation>
    <scope>NUCLEOTIDE SEQUENCE</scope>
    <source>
        <strain evidence="3">BGMRC 0090</strain>
    </source>
</reference>
<evidence type="ECO:0000256" key="1">
    <source>
        <dbReference type="ARBA" id="ARBA00022729"/>
    </source>
</evidence>
<gene>
    <name evidence="3" type="ORF">NOG11_13965</name>
</gene>
<feature type="domain" description="SbsA Ig-like" evidence="2">
    <location>
        <begin position="44"/>
        <end position="146"/>
    </location>
</feature>
<dbReference type="Gene3D" id="2.60.40.1220">
    <property type="match status" value="1"/>
</dbReference>
<proteinExistence type="predicted"/>
<sequence>KTLLQQNEGYDVRVAAGVSDMARNVLETAVVRSFVTGDEPDFVGPRLSASNPTDEQAGISTSPLLVLTFDERLDETTTDNMVDLYNYTSGGYLPVSTSLSVDGTILTVSPVNVLPESTRFRLRVLGGRGADVSGNTSGWSYIDFTTTAGALGGN</sequence>
<dbReference type="Proteomes" id="UP001142610">
    <property type="component" value="Unassembled WGS sequence"/>
</dbReference>
<dbReference type="InterPro" id="IPR032812">
    <property type="entry name" value="SbsA_Ig"/>
</dbReference>
<name>A0A9X2LB67_9PROT</name>
<evidence type="ECO:0000259" key="2">
    <source>
        <dbReference type="Pfam" id="PF13205"/>
    </source>
</evidence>
<accession>A0A9X2LB67</accession>
<feature type="non-terminal residue" evidence="3">
    <location>
        <position position="1"/>
    </location>
</feature>
<protein>
    <submittedName>
        <fullName evidence="3">Ig-like domain-containing protein</fullName>
    </submittedName>
</protein>
<keyword evidence="1" id="KW-0732">Signal</keyword>
<evidence type="ECO:0000313" key="3">
    <source>
        <dbReference type="EMBL" id="MCQ8186484.1"/>
    </source>
</evidence>
<dbReference type="Pfam" id="PF13205">
    <property type="entry name" value="Big_5"/>
    <property type="match status" value="1"/>
</dbReference>
<keyword evidence="4" id="KW-1185">Reference proteome</keyword>
<organism evidence="3 4">
    <name type="scientific">Parvularcula maris</name>
    <dbReference type="NCBI Taxonomy" id="2965077"/>
    <lineage>
        <taxon>Bacteria</taxon>
        <taxon>Pseudomonadati</taxon>
        <taxon>Pseudomonadota</taxon>
        <taxon>Alphaproteobacteria</taxon>
        <taxon>Parvularculales</taxon>
        <taxon>Parvularculaceae</taxon>
        <taxon>Parvularcula</taxon>
    </lineage>
</organism>